<evidence type="ECO:0000256" key="3">
    <source>
        <dbReference type="ARBA" id="ARBA00013633"/>
    </source>
</evidence>
<dbReference type="Pfam" id="PF00278">
    <property type="entry name" value="Orn_DAP_Arg_deC"/>
    <property type="match status" value="1"/>
</dbReference>
<dbReference type="SUPFAM" id="SSF50621">
    <property type="entry name" value="Alanine racemase C-terminal domain-like"/>
    <property type="match status" value="1"/>
</dbReference>
<dbReference type="Gene3D" id="3.20.20.10">
    <property type="entry name" value="Alanine racemase"/>
    <property type="match status" value="1"/>
</dbReference>
<accession>M1NV25</accession>
<feature type="domain" description="Orn/DAP/Arg decarboxylase 2 C-terminal" evidence="13">
    <location>
        <begin position="239"/>
        <end position="321"/>
    </location>
</feature>
<dbReference type="Proteomes" id="UP000011729">
    <property type="component" value="Chromosome"/>
</dbReference>
<keyword evidence="7 11" id="KW-0456">Lyase</keyword>
<gene>
    <name evidence="14" type="primary">nspC</name>
    <name evidence="14" type="ordered locus">BAnh1_12710</name>
</gene>
<dbReference type="PANTHER" id="PTHR43727:SF1">
    <property type="entry name" value="CARBOXYNORSPERMIDINE_CARBOXYSPERMIDINE DECARBOXYLASE"/>
    <property type="match status" value="1"/>
</dbReference>
<dbReference type="eggNOG" id="COG0019">
    <property type="taxonomic scope" value="Bacteria"/>
</dbReference>
<dbReference type="CDD" id="cd06829">
    <property type="entry name" value="PLPDE_III_CANSDC"/>
    <property type="match status" value="1"/>
</dbReference>
<evidence type="ECO:0000256" key="5">
    <source>
        <dbReference type="ARBA" id="ARBA00022898"/>
    </source>
</evidence>
<dbReference type="InterPro" id="IPR009006">
    <property type="entry name" value="Ala_racemase/Decarboxylase_C"/>
</dbReference>
<evidence type="ECO:0000256" key="7">
    <source>
        <dbReference type="ARBA" id="ARBA00023239"/>
    </source>
</evidence>
<protein>
    <recommendedName>
        <fullName evidence="3 11">Carboxynorspermidine/carboxyspermidine decarboxylase</fullName>
        <shortName evidence="11">CANS DC/CAS DC</shortName>
        <shortName evidence="11">CANSDC/CASDC</shortName>
        <ecNumber evidence="2 11">4.1.1.96</ecNumber>
    </recommendedName>
</protein>
<organism evidence="14 15">
    <name type="scientific">Bartonella australis (strain Aust/NH1)</name>
    <dbReference type="NCBI Taxonomy" id="1094489"/>
    <lineage>
        <taxon>Bacteria</taxon>
        <taxon>Pseudomonadati</taxon>
        <taxon>Pseudomonadota</taxon>
        <taxon>Alphaproteobacteria</taxon>
        <taxon>Hyphomicrobiales</taxon>
        <taxon>Bartonellaceae</taxon>
        <taxon>Bartonella</taxon>
    </lineage>
</organism>
<dbReference type="GO" id="GO:0009089">
    <property type="term" value="P:lysine biosynthetic process via diaminopimelate"/>
    <property type="evidence" value="ECO:0007669"/>
    <property type="project" value="TreeGrafter"/>
</dbReference>
<keyword evidence="15" id="KW-1185">Reference proteome</keyword>
<comment type="catalytic activity">
    <reaction evidence="10 11">
        <text>carboxynorspermidine + H(+) = norspermidine + CO2</text>
        <dbReference type="Rhea" id="RHEA:34099"/>
        <dbReference type="ChEBI" id="CHEBI:15378"/>
        <dbReference type="ChEBI" id="CHEBI:16526"/>
        <dbReference type="ChEBI" id="CHEBI:57920"/>
        <dbReference type="ChEBI" id="CHEBI:65070"/>
        <dbReference type="EC" id="4.1.1.96"/>
    </reaction>
</comment>
<dbReference type="InterPro" id="IPR005730">
    <property type="entry name" value="Nsp_de-COase"/>
</dbReference>
<dbReference type="GO" id="GO:0008295">
    <property type="term" value="P:spermidine biosynthetic process"/>
    <property type="evidence" value="ECO:0007669"/>
    <property type="project" value="UniProtKB-KW"/>
</dbReference>
<comment type="function">
    <text evidence="11">Catalyzes the decarboxylation of carboxynorspermidine and carboxyspermidine.</text>
</comment>
<dbReference type="SUPFAM" id="SSF51419">
    <property type="entry name" value="PLP-binding barrel"/>
    <property type="match status" value="1"/>
</dbReference>
<reference evidence="14 15" key="1">
    <citation type="journal article" date="2013" name="PLoS Genet.">
        <title>A gene transfer agent and a dynamic repertoire of secretion systems hold the keys to the explosive radiation of the emerging pathogen Bartonella.</title>
        <authorList>
            <person name="Guy L."/>
            <person name="Nystedt B."/>
            <person name="Toft C."/>
            <person name="Zaremba-Niedzwiedzka K."/>
            <person name="Berglund E.C."/>
            <person name="Granberg F."/>
            <person name="Naslund K."/>
            <person name="Eriksson A.S."/>
            <person name="Andersson S.G."/>
        </authorList>
    </citation>
    <scope>NUCLEOTIDE SEQUENCE [LARGE SCALE GENOMIC DNA]</scope>
    <source>
        <strain evidence="14 15">Aust/NH1</strain>
    </source>
</reference>
<dbReference type="RefSeq" id="WP_015398641.1">
    <property type="nucleotide sequence ID" value="NC_020300.1"/>
</dbReference>
<evidence type="ECO:0000313" key="15">
    <source>
        <dbReference type="Proteomes" id="UP000011729"/>
    </source>
</evidence>
<feature type="binding site" evidence="12">
    <location>
        <position position="269"/>
    </location>
    <ligand>
        <name>substrate</name>
    </ligand>
</feature>
<evidence type="ECO:0000313" key="14">
    <source>
        <dbReference type="EMBL" id="AGF75138.1"/>
    </source>
</evidence>
<evidence type="ECO:0000256" key="8">
    <source>
        <dbReference type="ARBA" id="ARBA00025802"/>
    </source>
</evidence>
<feature type="binding site" evidence="12">
    <location>
        <position position="233"/>
    </location>
    <ligand>
        <name>substrate</name>
    </ligand>
</feature>
<comment type="subunit">
    <text evidence="11">Homodimer.</text>
</comment>
<comment type="catalytic activity">
    <reaction evidence="9 11">
        <text>carboxyspermidine + H(+) = spermidine + CO2</text>
        <dbReference type="Rhea" id="RHEA:34095"/>
        <dbReference type="ChEBI" id="CHEBI:15378"/>
        <dbReference type="ChEBI" id="CHEBI:16526"/>
        <dbReference type="ChEBI" id="CHEBI:57834"/>
        <dbReference type="ChEBI" id="CHEBI:65072"/>
        <dbReference type="EC" id="4.1.1.96"/>
    </reaction>
</comment>
<evidence type="ECO:0000259" key="13">
    <source>
        <dbReference type="Pfam" id="PF00278"/>
    </source>
</evidence>
<evidence type="ECO:0000256" key="2">
    <source>
        <dbReference type="ARBA" id="ARBA00012259"/>
    </source>
</evidence>
<comment type="similarity">
    <text evidence="8 11">Belongs to the Orn/Lys/Arg decarboxylase class-II family. NspC subfamily.</text>
</comment>
<dbReference type="GO" id="GO:0045312">
    <property type="term" value="P:nor-spermidine biosynthetic process"/>
    <property type="evidence" value="ECO:0007669"/>
    <property type="project" value="InterPro"/>
</dbReference>
<name>M1NV25_BARAA</name>
<dbReference type="InterPro" id="IPR029066">
    <property type="entry name" value="PLP-binding_barrel"/>
</dbReference>
<keyword evidence="6 11" id="KW-0745">Spermidine biosynthesis</keyword>
<comment type="subcellular location">
    <subcellularLocation>
        <location evidence="11">Cytoplasm</location>
    </subcellularLocation>
</comment>
<comment type="cofactor">
    <cofactor evidence="1 11">
        <name>pyridoxal 5'-phosphate</name>
        <dbReference type="ChEBI" id="CHEBI:597326"/>
    </cofactor>
</comment>
<dbReference type="OrthoDB" id="9804410at2"/>
<dbReference type="InterPro" id="IPR022643">
    <property type="entry name" value="De-COase2_C"/>
</dbReference>
<evidence type="ECO:0000256" key="1">
    <source>
        <dbReference type="ARBA" id="ARBA00001933"/>
    </source>
</evidence>
<keyword evidence="11" id="KW-0963">Cytoplasm</keyword>
<evidence type="ECO:0000256" key="9">
    <source>
        <dbReference type="ARBA" id="ARBA00047351"/>
    </source>
</evidence>
<evidence type="ECO:0000256" key="12">
    <source>
        <dbReference type="PIRSR" id="PIRSR038941-1"/>
    </source>
</evidence>
<keyword evidence="11" id="KW-0620">Polyamine biosynthesis</keyword>
<keyword evidence="5 11" id="KW-0663">Pyridoxal phosphate</keyword>
<dbReference type="EC" id="4.1.1.96" evidence="2 11"/>
<evidence type="ECO:0000256" key="4">
    <source>
        <dbReference type="ARBA" id="ARBA00022793"/>
    </source>
</evidence>
<evidence type="ECO:0000256" key="10">
    <source>
        <dbReference type="ARBA" id="ARBA00047389"/>
    </source>
</evidence>
<proteinExistence type="inferred from homology"/>
<dbReference type="PIRSF" id="PIRSF038941">
    <property type="entry name" value="NspC"/>
    <property type="match status" value="1"/>
</dbReference>
<dbReference type="HOGENOM" id="CLU_038560_0_0_5"/>
<dbReference type="GO" id="GO:0008836">
    <property type="term" value="F:diaminopimelate decarboxylase activity"/>
    <property type="evidence" value="ECO:0007669"/>
    <property type="project" value="TreeGrafter"/>
</dbReference>
<evidence type="ECO:0000256" key="6">
    <source>
        <dbReference type="ARBA" id="ARBA00023066"/>
    </source>
</evidence>
<dbReference type="STRING" id="1094489.BAnh1_12710"/>
<dbReference type="PANTHER" id="PTHR43727">
    <property type="entry name" value="DIAMINOPIMELATE DECARBOXYLASE"/>
    <property type="match status" value="1"/>
</dbReference>
<sequence length="365" mass="41153">MIETPYYLIEKSKIMKNMEIIARLREISGAKILLALKCFATWSLFNFMSKYMDGTTSSSLYELRLGKEKFGKETHAYSVAWADNEIDEACHYADKIIFNSIQQLRRFAGTTKTIQRGLRLNPGISASNFDLANPSRPFSRLGETNQSAIKEILPLINGLMIHNNCENADFSLFNQMLNQIEEKFKDLFAAVDWISLGGGIHFTAENYPLEAFAERLKRFSQTHGVTVFLEPGEAAITKSSTLEVSVLDTLYNKKKLAIVDSSVEAHMLDLLIYRENAQLEPNQGSNEIMVCGKSCLAGDIFGTFRFPEPLKIGDRLSFQDAAGYTMVKKNWFNGIAMPAIVVKECDGTLTIQRKFSYNDYQNSLS</sequence>
<dbReference type="GO" id="GO:0005737">
    <property type="term" value="C:cytoplasm"/>
    <property type="evidence" value="ECO:0007669"/>
    <property type="project" value="UniProtKB-SubCell"/>
</dbReference>
<evidence type="ECO:0000256" key="11">
    <source>
        <dbReference type="PIRNR" id="PIRNR038941"/>
    </source>
</evidence>
<dbReference type="KEGG" id="baus:BAnh1_12710"/>
<dbReference type="EMBL" id="CP003123">
    <property type="protein sequence ID" value="AGF75138.1"/>
    <property type="molecule type" value="Genomic_DNA"/>
</dbReference>
<keyword evidence="4 11" id="KW-0210">Decarboxylase</keyword>
<dbReference type="PATRIC" id="fig|1094489.3.peg.1549"/>
<dbReference type="Gene3D" id="2.40.37.10">
    <property type="entry name" value="Lyase, Ornithine Decarboxylase, Chain A, domain 1"/>
    <property type="match status" value="1"/>
</dbReference>
<dbReference type="AlphaFoldDB" id="M1NV25"/>